<feature type="signal peptide" evidence="2">
    <location>
        <begin position="1"/>
        <end position="25"/>
    </location>
</feature>
<keyword evidence="5" id="KW-1185">Reference proteome</keyword>
<comment type="caution">
    <text evidence="4">The sequence shown here is derived from an EMBL/GenBank/DDBJ whole genome shotgun (WGS) entry which is preliminary data.</text>
</comment>
<evidence type="ECO:0000313" key="5">
    <source>
        <dbReference type="Proteomes" id="UP000294746"/>
    </source>
</evidence>
<proteinExistence type="predicted"/>
<sequence>MIKKFLFCLALVTLVGFSNVSGGKAANHNTPPDNRTTEMDHSNSDKETKGFKKAENPTYKVGSQAIIRADHMKGMKGAIATIVGAYDTIAYIVTYTPTTGGEKVKNHKWVVQEEIENAGNIPFKPRTEVILKADHHKGMKGATAIIESGEKTTVYMIDYTPTTGGKRVKNHKWVTESELKAIQKP</sequence>
<dbReference type="AlphaFoldDB" id="A0A4R2RJ19"/>
<name>A0A4R2RJ19_9BACL</name>
<feature type="chain" id="PRO_5020275298" evidence="2">
    <location>
        <begin position="26"/>
        <end position="185"/>
    </location>
</feature>
<gene>
    <name evidence="4" type="ORF">EDD57_15610</name>
</gene>
<evidence type="ECO:0000259" key="3">
    <source>
        <dbReference type="Pfam" id="PF07563"/>
    </source>
</evidence>
<dbReference type="Proteomes" id="UP000294746">
    <property type="component" value="Unassembled WGS sequence"/>
</dbReference>
<evidence type="ECO:0000256" key="2">
    <source>
        <dbReference type="SAM" id="SignalP"/>
    </source>
</evidence>
<dbReference type="InterPro" id="IPR011438">
    <property type="entry name" value="DUF1541"/>
</dbReference>
<protein>
    <submittedName>
        <fullName evidence="4">Uncharacterized protein DUF1541</fullName>
    </submittedName>
</protein>
<keyword evidence="2" id="KW-0732">Signal</keyword>
<feature type="region of interest" description="Disordered" evidence="1">
    <location>
        <begin position="23"/>
        <end position="54"/>
    </location>
</feature>
<organism evidence="4 5">
    <name type="scientific">Baia soyae</name>
    <dbReference type="NCBI Taxonomy" id="1544746"/>
    <lineage>
        <taxon>Bacteria</taxon>
        <taxon>Bacillati</taxon>
        <taxon>Bacillota</taxon>
        <taxon>Bacilli</taxon>
        <taxon>Bacillales</taxon>
        <taxon>Thermoactinomycetaceae</taxon>
        <taxon>Baia</taxon>
    </lineage>
</organism>
<feature type="domain" description="DUF1541" evidence="3">
    <location>
        <begin position="127"/>
        <end position="176"/>
    </location>
</feature>
<feature type="domain" description="DUF1541" evidence="3">
    <location>
        <begin position="61"/>
        <end position="112"/>
    </location>
</feature>
<evidence type="ECO:0000313" key="4">
    <source>
        <dbReference type="EMBL" id="TCP62147.1"/>
    </source>
</evidence>
<dbReference type="Pfam" id="PF07563">
    <property type="entry name" value="DUF1541"/>
    <property type="match status" value="2"/>
</dbReference>
<accession>A0A4R2RJ19</accession>
<feature type="compositionally biased region" description="Polar residues" evidence="1">
    <location>
        <begin position="23"/>
        <end position="34"/>
    </location>
</feature>
<evidence type="ECO:0000256" key="1">
    <source>
        <dbReference type="SAM" id="MobiDB-lite"/>
    </source>
</evidence>
<dbReference type="EMBL" id="SLXV01000056">
    <property type="protein sequence ID" value="TCP62147.1"/>
    <property type="molecule type" value="Genomic_DNA"/>
</dbReference>
<dbReference type="Gene3D" id="2.30.30.1210">
    <property type="entry name" value="Domain of unknown function DUF1541"/>
    <property type="match status" value="1"/>
</dbReference>
<reference evidence="4 5" key="1">
    <citation type="submission" date="2019-03" db="EMBL/GenBank/DDBJ databases">
        <title>Genomic Encyclopedia of Type Strains, Phase IV (KMG-IV): sequencing the most valuable type-strain genomes for metagenomic binning, comparative biology and taxonomic classification.</title>
        <authorList>
            <person name="Goeker M."/>
        </authorList>
    </citation>
    <scope>NUCLEOTIDE SEQUENCE [LARGE SCALE GENOMIC DNA]</scope>
    <source>
        <strain evidence="4 5">DSM 46831</strain>
    </source>
</reference>
<feature type="compositionally biased region" description="Basic and acidic residues" evidence="1">
    <location>
        <begin position="35"/>
        <end position="54"/>
    </location>
</feature>